<evidence type="ECO:0000256" key="6">
    <source>
        <dbReference type="ARBA" id="ARBA00023136"/>
    </source>
</evidence>
<keyword evidence="10" id="KW-1185">Reference proteome</keyword>
<organism evidence="9 10">
    <name type="scientific">Tigheibacillus halophilus</name>
    <dbReference type="NCBI Taxonomy" id="361280"/>
    <lineage>
        <taxon>Bacteria</taxon>
        <taxon>Bacillati</taxon>
        <taxon>Bacillota</taxon>
        <taxon>Bacilli</taxon>
        <taxon>Bacillales</taxon>
        <taxon>Bacillaceae</taxon>
        <taxon>Tigheibacillus</taxon>
    </lineage>
</organism>
<dbReference type="RefSeq" id="WP_390353441.1">
    <property type="nucleotide sequence ID" value="NZ_JBHUIZ010000003.1"/>
</dbReference>
<evidence type="ECO:0000313" key="9">
    <source>
        <dbReference type="EMBL" id="MDY0396525.1"/>
    </source>
</evidence>
<evidence type="ECO:0000313" key="10">
    <source>
        <dbReference type="Proteomes" id="UP001281447"/>
    </source>
</evidence>
<evidence type="ECO:0000256" key="5">
    <source>
        <dbReference type="ARBA" id="ARBA00022989"/>
    </source>
</evidence>
<feature type="domain" description="Peptidase M50" evidence="8">
    <location>
        <begin position="18"/>
        <end position="107"/>
    </location>
</feature>
<dbReference type="Pfam" id="PF02163">
    <property type="entry name" value="Peptidase_M50"/>
    <property type="match status" value="1"/>
</dbReference>
<dbReference type="Proteomes" id="UP001281447">
    <property type="component" value="Unassembled WGS sequence"/>
</dbReference>
<comment type="cofactor">
    <cofactor evidence="1">
        <name>Zn(2+)</name>
        <dbReference type="ChEBI" id="CHEBI:29105"/>
    </cofactor>
</comment>
<evidence type="ECO:0000256" key="4">
    <source>
        <dbReference type="ARBA" id="ARBA00022692"/>
    </source>
</evidence>
<comment type="similarity">
    <text evidence="3">Belongs to the peptidase M50B family.</text>
</comment>
<sequence>MNGLFIDICYLLFFIGPISIFIHESGHAAGAIIEKAYPITVHIGKGKRFFRLHIKRVNIIVYRWYFLGGATDFSRAVPCSIKKMILTSLAGPLCNLIVAAFFLMISLKTTDEQYLLWCLFNTWLGLSNIIPYKWRGNPSDGYLVWHAVRCRDNG</sequence>
<comment type="caution">
    <text evidence="9">The sequence shown here is derived from an EMBL/GenBank/DDBJ whole genome shotgun (WGS) entry which is preliminary data.</text>
</comment>
<keyword evidence="5 7" id="KW-1133">Transmembrane helix</keyword>
<name>A0ABU5CB97_9BACI</name>
<comment type="subcellular location">
    <subcellularLocation>
        <location evidence="2">Membrane</location>
        <topology evidence="2">Multi-pass membrane protein</topology>
    </subcellularLocation>
</comment>
<evidence type="ECO:0000256" key="1">
    <source>
        <dbReference type="ARBA" id="ARBA00001947"/>
    </source>
</evidence>
<evidence type="ECO:0000256" key="3">
    <source>
        <dbReference type="ARBA" id="ARBA00007931"/>
    </source>
</evidence>
<proteinExistence type="inferred from homology"/>
<reference evidence="9 10" key="1">
    <citation type="submission" date="2023-10" db="EMBL/GenBank/DDBJ databases">
        <title>Virgibacillus halophilus 5B73C genome.</title>
        <authorList>
            <person name="Miliotis G."/>
            <person name="Sengupta P."/>
            <person name="Hameed A."/>
            <person name="Chuvochina M."/>
            <person name="Mcdonagh F."/>
            <person name="Simpson A.C."/>
            <person name="Singh N.K."/>
            <person name="Rekha P.D."/>
            <person name="Raman K."/>
            <person name="Hugenholtz P."/>
            <person name="Venkateswaran K."/>
        </authorList>
    </citation>
    <scope>NUCLEOTIDE SEQUENCE [LARGE SCALE GENOMIC DNA]</scope>
    <source>
        <strain evidence="9 10">5B73C</strain>
    </source>
</reference>
<keyword evidence="6 7" id="KW-0472">Membrane</keyword>
<accession>A0ABU5CB97</accession>
<evidence type="ECO:0000256" key="2">
    <source>
        <dbReference type="ARBA" id="ARBA00004141"/>
    </source>
</evidence>
<protein>
    <recommendedName>
        <fullName evidence="8">Peptidase M50 domain-containing protein</fullName>
    </recommendedName>
</protein>
<gene>
    <name evidence="9" type="ORF">RWE15_22180</name>
</gene>
<keyword evidence="4 7" id="KW-0812">Transmembrane</keyword>
<dbReference type="InterPro" id="IPR008915">
    <property type="entry name" value="Peptidase_M50"/>
</dbReference>
<evidence type="ECO:0000256" key="7">
    <source>
        <dbReference type="SAM" id="Phobius"/>
    </source>
</evidence>
<feature type="transmembrane region" description="Helical" evidence="7">
    <location>
        <begin position="84"/>
        <end position="107"/>
    </location>
</feature>
<dbReference type="EMBL" id="JAWDIP010000004">
    <property type="protein sequence ID" value="MDY0396525.1"/>
    <property type="molecule type" value="Genomic_DNA"/>
</dbReference>
<evidence type="ECO:0000259" key="8">
    <source>
        <dbReference type="Pfam" id="PF02163"/>
    </source>
</evidence>